<organism evidence="1">
    <name type="scientific">Rhizophagus irregularis (strain DAOM 181602 / DAOM 197198 / MUCL 43194)</name>
    <name type="common">Arbuscular mycorrhizal fungus</name>
    <name type="synonym">Glomus intraradices</name>
    <dbReference type="NCBI Taxonomy" id="747089"/>
    <lineage>
        <taxon>Eukaryota</taxon>
        <taxon>Fungi</taxon>
        <taxon>Fungi incertae sedis</taxon>
        <taxon>Mucoromycota</taxon>
        <taxon>Glomeromycotina</taxon>
        <taxon>Glomeromycetes</taxon>
        <taxon>Glomerales</taxon>
        <taxon>Glomeraceae</taxon>
        <taxon>Rhizophagus</taxon>
    </lineage>
</organism>
<dbReference type="HOGENOM" id="CLU_2942948_0_0_1"/>
<gene>
    <name evidence="1" type="ORF">GLOINDRAFT_224585</name>
</gene>
<reference evidence="1" key="1">
    <citation type="submission" date="2013-07" db="EMBL/GenBank/DDBJ databases">
        <title>The genome of an arbuscular mycorrhizal fungus provides insights into the evolution of the oldest plant symbiosis.</title>
        <authorList>
            <consortium name="DOE Joint Genome Institute"/>
            <person name="Tisserant E."/>
            <person name="Malbreil M."/>
            <person name="Kuo A."/>
            <person name="Kohler A."/>
            <person name="Symeonidi A."/>
            <person name="Balestrini R."/>
            <person name="Charron P."/>
            <person name="Duensing N."/>
            <person name="Frei-dit-Frey N."/>
            <person name="Gianinazzi-Pearson V."/>
            <person name="Gilbert B."/>
            <person name="Handa Y."/>
            <person name="Hijri M."/>
            <person name="Kaul R."/>
            <person name="Kawaguchi M."/>
            <person name="Krajinski F."/>
            <person name="Lammers P."/>
            <person name="Lapierre D."/>
            <person name="Masclaux F.G."/>
            <person name="Murat C."/>
            <person name="Morin E."/>
            <person name="Ndikumana S."/>
            <person name="Pagni M."/>
            <person name="Petitpierre D."/>
            <person name="Requena N."/>
            <person name="Rosikiewicz P."/>
            <person name="Riley R."/>
            <person name="Saito K."/>
            <person name="San Clemente H."/>
            <person name="Shapiro H."/>
            <person name="van Tuinen D."/>
            <person name="Becard G."/>
            <person name="Bonfante P."/>
            <person name="Paszkowski U."/>
            <person name="Shachar-Hill Y."/>
            <person name="Young J.P."/>
            <person name="Sanders I.R."/>
            <person name="Henrissat B."/>
            <person name="Rensing S.A."/>
            <person name="Grigoriev I.V."/>
            <person name="Corradi N."/>
            <person name="Roux C."/>
            <person name="Martin F."/>
        </authorList>
    </citation>
    <scope>NUCLEOTIDE SEQUENCE</scope>
    <source>
        <strain evidence="1">DAOM 197198</strain>
    </source>
</reference>
<sequence>MIYDILYLHSYLFQLLSRRFVISFRLFEVEYYWKEPILIGIKVMKNVKPIVLLIADSRSK</sequence>
<evidence type="ECO:0000313" key="1">
    <source>
        <dbReference type="EMBL" id="ESA05979.1"/>
    </source>
</evidence>
<protein>
    <submittedName>
        <fullName evidence="1">Uncharacterized protein</fullName>
    </submittedName>
</protein>
<dbReference type="EMBL" id="KI292249">
    <property type="protein sequence ID" value="ESA05979.1"/>
    <property type="molecule type" value="Genomic_DNA"/>
</dbReference>
<proteinExistence type="predicted"/>
<dbReference type="AlphaFoldDB" id="U9TCW5"/>
<accession>U9TCW5</accession>
<name>U9TCW5_RHIID</name>